<reference evidence="2" key="1">
    <citation type="submission" date="2018-01" db="EMBL/GenBank/DDBJ databases">
        <title>An insight into the sialome of Amazonian anophelines.</title>
        <authorList>
            <person name="Ribeiro J.M."/>
            <person name="Scarpassa V."/>
            <person name="Calvo E."/>
        </authorList>
    </citation>
    <scope>NUCLEOTIDE SEQUENCE</scope>
</reference>
<protein>
    <submittedName>
        <fullName evidence="2">Putative secreted protein</fullName>
    </submittedName>
</protein>
<accession>A0A2M4DR71</accession>
<sequence>MTCGTLVFPCFMMSTLADSADVALTLLLPVWREPPAPLPIHASLLYEQRLPSNCSYSTQQRHRESILDERSMESHRSHRTVSDFFFYAIFLITADNTRIVLERRRERTIEQQKGASNSRRKCIIASQATTAART</sequence>
<evidence type="ECO:0000313" key="2">
    <source>
        <dbReference type="EMBL" id="MBW80009.1"/>
    </source>
</evidence>
<dbReference type="EMBL" id="GGFL01015831">
    <property type="protein sequence ID" value="MBW80009.1"/>
    <property type="molecule type" value="Transcribed_RNA"/>
</dbReference>
<evidence type="ECO:0000256" key="1">
    <source>
        <dbReference type="SAM" id="SignalP"/>
    </source>
</evidence>
<dbReference type="AlphaFoldDB" id="A0A2M4DR71"/>
<name>A0A2M4DR71_ANODA</name>
<proteinExistence type="predicted"/>
<feature type="signal peptide" evidence="1">
    <location>
        <begin position="1"/>
        <end position="17"/>
    </location>
</feature>
<organism evidence="2">
    <name type="scientific">Anopheles darlingi</name>
    <name type="common">Mosquito</name>
    <dbReference type="NCBI Taxonomy" id="43151"/>
    <lineage>
        <taxon>Eukaryota</taxon>
        <taxon>Metazoa</taxon>
        <taxon>Ecdysozoa</taxon>
        <taxon>Arthropoda</taxon>
        <taxon>Hexapoda</taxon>
        <taxon>Insecta</taxon>
        <taxon>Pterygota</taxon>
        <taxon>Neoptera</taxon>
        <taxon>Endopterygota</taxon>
        <taxon>Diptera</taxon>
        <taxon>Nematocera</taxon>
        <taxon>Culicoidea</taxon>
        <taxon>Culicidae</taxon>
        <taxon>Anophelinae</taxon>
        <taxon>Anopheles</taxon>
    </lineage>
</organism>
<keyword evidence="1" id="KW-0732">Signal</keyword>
<feature type="chain" id="PRO_5014663162" evidence="1">
    <location>
        <begin position="18"/>
        <end position="134"/>
    </location>
</feature>